<feature type="domain" description="Heterokaryon incompatibility" evidence="1">
    <location>
        <begin position="2"/>
        <end position="137"/>
    </location>
</feature>
<keyword evidence="3" id="KW-1185">Reference proteome</keyword>
<dbReference type="InterPro" id="IPR010730">
    <property type="entry name" value="HET"/>
</dbReference>
<evidence type="ECO:0000313" key="2">
    <source>
        <dbReference type="EMBL" id="KAK4201183.1"/>
    </source>
</evidence>
<dbReference type="PANTHER" id="PTHR24148:SF73">
    <property type="entry name" value="HET DOMAIN PROTEIN (AFU_ORTHOLOGUE AFUA_8G01020)"/>
    <property type="match status" value="1"/>
</dbReference>
<evidence type="ECO:0000259" key="1">
    <source>
        <dbReference type="Pfam" id="PF06985"/>
    </source>
</evidence>
<dbReference type="PANTHER" id="PTHR24148">
    <property type="entry name" value="ANKYRIN REPEAT DOMAIN-CONTAINING PROTEIN 39 HOMOLOG-RELATED"/>
    <property type="match status" value="1"/>
</dbReference>
<evidence type="ECO:0000313" key="3">
    <source>
        <dbReference type="Proteomes" id="UP001303160"/>
    </source>
</evidence>
<organism evidence="2 3">
    <name type="scientific">Triangularia verruculosa</name>
    <dbReference type="NCBI Taxonomy" id="2587418"/>
    <lineage>
        <taxon>Eukaryota</taxon>
        <taxon>Fungi</taxon>
        <taxon>Dikarya</taxon>
        <taxon>Ascomycota</taxon>
        <taxon>Pezizomycotina</taxon>
        <taxon>Sordariomycetes</taxon>
        <taxon>Sordariomycetidae</taxon>
        <taxon>Sordariales</taxon>
        <taxon>Podosporaceae</taxon>
        <taxon>Triangularia</taxon>
    </lineage>
</organism>
<comment type="caution">
    <text evidence="2">The sequence shown here is derived from an EMBL/GenBank/DDBJ whole genome shotgun (WGS) entry which is preliminary data.</text>
</comment>
<protein>
    <submittedName>
        <fullName evidence="2">Heterokaryon incompatibility protein</fullName>
    </submittedName>
</protein>
<name>A0AAN6XI41_9PEZI</name>
<dbReference type="EMBL" id="MU863910">
    <property type="protein sequence ID" value="KAK4201183.1"/>
    <property type="molecule type" value="Genomic_DNA"/>
</dbReference>
<accession>A0AAN6XI41</accession>
<reference evidence="2" key="2">
    <citation type="submission" date="2023-05" db="EMBL/GenBank/DDBJ databases">
        <authorList>
            <consortium name="Lawrence Berkeley National Laboratory"/>
            <person name="Steindorff A."/>
            <person name="Hensen N."/>
            <person name="Bonometti L."/>
            <person name="Westerberg I."/>
            <person name="Brannstrom I.O."/>
            <person name="Guillou S."/>
            <person name="Cros-Aarteil S."/>
            <person name="Calhoun S."/>
            <person name="Haridas S."/>
            <person name="Kuo A."/>
            <person name="Mondo S."/>
            <person name="Pangilinan J."/>
            <person name="Riley R."/>
            <person name="Labutti K."/>
            <person name="Andreopoulos B."/>
            <person name="Lipzen A."/>
            <person name="Chen C."/>
            <person name="Yanf M."/>
            <person name="Daum C."/>
            <person name="Ng V."/>
            <person name="Clum A."/>
            <person name="Ohm R."/>
            <person name="Martin F."/>
            <person name="Silar P."/>
            <person name="Natvig D."/>
            <person name="Lalanne C."/>
            <person name="Gautier V."/>
            <person name="Ament-Velasquez S.L."/>
            <person name="Kruys A."/>
            <person name="Hutchinson M.I."/>
            <person name="Powell A.J."/>
            <person name="Barry K."/>
            <person name="Miller A.N."/>
            <person name="Grigoriev I.V."/>
            <person name="Debuchy R."/>
            <person name="Gladieux P."/>
            <person name="Thoren M.H."/>
            <person name="Johannesson H."/>
        </authorList>
    </citation>
    <scope>NUCLEOTIDE SEQUENCE</scope>
    <source>
        <strain evidence="2">CBS 315.58</strain>
    </source>
</reference>
<gene>
    <name evidence="2" type="ORF">QBC40DRAFT_172106</name>
</gene>
<dbReference type="Pfam" id="PF06985">
    <property type="entry name" value="HET"/>
    <property type="match status" value="1"/>
</dbReference>
<proteinExistence type="predicted"/>
<reference evidence="2" key="1">
    <citation type="journal article" date="2023" name="Mol. Phylogenet. Evol.">
        <title>Genome-scale phylogeny and comparative genomics of the fungal order Sordariales.</title>
        <authorList>
            <person name="Hensen N."/>
            <person name="Bonometti L."/>
            <person name="Westerberg I."/>
            <person name="Brannstrom I.O."/>
            <person name="Guillou S."/>
            <person name="Cros-Aarteil S."/>
            <person name="Calhoun S."/>
            <person name="Haridas S."/>
            <person name="Kuo A."/>
            <person name="Mondo S."/>
            <person name="Pangilinan J."/>
            <person name="Riley R."/>
            <person name="LaButti K."/>
            <person name="Andreopoulos B."/>
            <person name="Lipzen A."/>
            <person name="Chen C."/>
            <person name="Yan M."/>
            <person name="Daum C."/>
            <person name="Ng V."/>
            <person name="Clum A."/>
            <person name="Steindorff A."/>
            <person name="Ohm R.A."/>
            <person name="Martin F."/>
            <person name="Silar P."/>
            <person name="Natvig D.O."/>
            <person name="Lalanne C."/>
            <person name="Gautier V."/>
            <person name="Ament-Velasquez S.L."/>
            <person name="Kruys A."/>
            <person name="Hutchinson M.I."/>
            <person name="Powell A.J."/>
            <person name="Barry K."/>
            <person name="Miller A.N."/>
            <person name="Grigoriev I.V."/>
            <person name="Debuchy R."/>
            <person name="Gladieux P."/>
            <person name="Hiltunen Thoren M."/>
            <person name="Johannesson H."/>
        </authorList>
    </citation>
    <scope>NUCLEOTIDE SEQUENCE</scope>
    <source>
        <strain evidence="2">CBS 315.58</strain>
    </source>
</reference>
<sequence length="604" mass="69346">MVTRNLDTALRHLRLPDLTMPIWVDAICIDQQNTTERSQQVAVMCEIYRRAGETFVWIGPAEDNSDMAMDWVDLVGHGVEVDWNTEAMGTPEYITIPEYQHVADASMPWEFTWPGAPLQLCYLANREYFTRLWVRQEVKLSPRKVLICGKKRVEWELFSGFARWMAIKPYTCVDEHGYWTKELAAMYKDGSNLVLNICARTFDGAFPTLDRLRFDNSKLKWTDPRDAIYANLGLLAPEYRQLGIEPNYDQDPAEVFIDVAVRVATKLCSLGFLESCDLILTDIKTLPSWVPDWSSSLIVEAGMQNIWSSCAWISAQVEYLGDGVLAANGVLVTEVIEVDYWEDEKLYFDQLYMVYNCIRYWCDLKPADYDERQEQYMDGSNLTWLEAWCTLFLYGNIKDIFEAGQESRINRPDLWSMQEAKELFLIILTAPSFHDIWSLDDELWRRLEKFLSKIGDRMKGRTVFQTAGGHIGVAPAVWAGDSVAVLLGCPVPVLLWPKTDHSRWRVSSTCYIVGLMSGEAILGPLHSWRAVDWRYREGMSPNDKINRLHSGLFNEDGTLKTDPSKVLEDCGIPCIRYEREPHVLEVSPDALRDAGINLQKFELV</sequence>
<dbReference type="AlphaFoldDB" id="A0AAN6XI41"/>
<dbReference type="Proteomes" id="UP001303160">
    <property type="component" value="Unassembled WGS sequence"/>
</dbReference>
<dbReference type="InterPro" id="IPR052895">
    <property type="entry name" value="HetReg/Transcr_Mod"/>
</dbReference>